<proteinExistence type="inferred from homology"/>
<dbReference type="Pfam" id="PF01618">
    <property type="entry name" value="MotA_ExbB"/>
    <property type="match status" value="1"/>
</dbReference>
<evidence type="ECO:0000313" key="9">
    <source>
        <dbReference type="EMBL" id="MBB5327406.1"/>
    </source>
</evidence>
<evidence type="ECO:0000256" key="7">
    <source>
        <dbReference type="SAM" id="Phobius"/>
    </source>
</evidence>
<keyword evidence="6" id="KW-0653">Protein transport</keyword>
<feature type="domain" description="MotA/TolQ/ExbB proton channel" evidence="8">
    <location>
        <begin position="101"/>
        <end position="231"/>
    </location>
</feature>
<sequence length="248" mass="26702">MILAHLATTFAHVPASLALYFEEAQVSFSVMGLWSNMGWLARCVVIFLFIMSIWSLAVIIDRALYFSAARKQSREFAPKVAGALKDGRLDEAIKVADRSKKSHLAEVVTAGLQEFRSFGSGGNITEEQIESSKRALERSEAIVHAKLKRGLGGLATIGSTAPFIGLFGTVVGILNAFQQIATQKTSGIGAVAGGISEALVTTAFGLLVAIPAVMTFNYFTGKVEAFDVEMDNSSSELVDYFIKQSHRS</sequence>
<dbReference type="InterPro" id="IPR002898">
    <property type="entry name" value="MotA_ExbB_proton_chnl"/>
</dbReference>
<organism evidence="9 10">
    <name type="scientific">Tunturiibacter gelidiferens</name>
    <dbReference type="NCBI Taxonomy" id="3069689"/>
    <lineage>
        <taxon>Bacteria</taxon>
        <taxon>Pseudomonadati</taxon>
        <taxon>Acidobacteriota</taxon>
        <taxon>Terriglobia</taxon>
        <taxon>Terriglobales</taxon>
        <taxon>Acidobacteriaceae</taxon>
        <taxon>Tunturiibacter</taxon>
    </lineage>
</organism>
<dbReference type="GO" id="GO:0005886">
    <property type="term" value="C:plasma membrane"/>
    <property type="evidence" value="ECO:0007669"/>
    <property type="project" value="UniProtKB-SubCell"/>
</dbReference>
<evidence type="ECO:0000256" key="2">
    <source>
        <dbReference type="ARBA" id="ARBA00022475"/>
    </source>
</evidence>
<evidence type="ECO:0000256" key="6">
    <source>
        <dbReference type="RuleBase" id="RU004057"/>
    </source>
</evidence>
<feature type="transmembrane region" description="Helical" evidence="7">
    <location>
        <begin position="154"/>
        <end position="178"/>
    </location>
</feature>
<dbReference type="AlphaFoldDB" id="A0A9X0QBA5"/>
<dbReference type="RefSeq" id="WP_183974078.1">
    <property type="nucleotide sequence ID" value="NZ_JACHEB010000002.1"/>
</dbReference>
<dbReference type="Proteomes" id="UP000535182">
    <property type="component" value="Unassembled WGS sequence"/>
</dbReference>
<dbReference type="PANTHER" id="PTHR30625:SF3">
    <property type="entry name" value="TOL-PAL SYSTEM PROTEIN TOLQ"/>
    <property type="match status" value="1"/>
</dbReference>
<name>A0A9X0QBA5_9BACT</name>
<feature type="transmembrane region" description="Helical" evidence="7">
    <location>
        <begin position="198"/>
        <end position="220"/>
    </location>
</feature>
<dbReference type="InterPro" id="IPR050790">
    <property type="entry name" value="ExbB/TolQ_transport"/>
</dbReference>
<gene>
    <name evidence="9" type="ORF">HDF14_001011</name>
</gene>
<comment type="caution">
    <text evidence="9">The sequence shown here is derived from an EMBL/GenBank/DDBJ whole genome shotgun (WGS) entry which is preliminary data.</text>
</comment>
<evidence type="ECO:0000256" key="3">
    <source>
        <dbReference type="ARBA" id="ARBA00022692"/>
    </source>
</evidence>
<evidence type="ECO:0000256" key="4">
    <source>
        <dbReference type="ARBA" id="ARBA00022989"/>
    </source>
</evidence>
<comment type="similarity">
    <text evidence="6">Belongs to the exbB/tolQ family.</text>
</comment>
<dbReference type="GO" id="GO:0017038">
    <property type="term" value="P:protein import"/>
    <property type="evidence" value="ECO:0007669"/>
    <property type="project" value="TreeGrafter"/>
</dbReference>
<keyword evidence="10" id="KW-1185">Reference proteome</keyword>
<evidence type="ECO:0000313" key="10">
    <source>
        <dbReference type="Proteomes" id="UP000535182"/>
    </source>
</evidence>
<keyword evidence="4 7" id="KW-1133">Transmembrane helix</keyword>
<feature type="transmembrane region" description="Helical" evidence="7">
    <location>
        <begin position="39"/>
        <end position="64"/>
    </location>
</feature>
<keyword evidence="6" id="KW-0813">Transport</keyword>
<reference evidence="9 10" key="1">
    <citation type="submission" date="2020-08" db="EMBL/GenBank/DDBJ databases">
        <title>Genomic Encyclopedia of Type Strains, Phase IV (KMG-V): Genome sequencing to study the core and pangenomes of soil and plant-associated prokaryotes.</title>
        <authorList>
            <person name="Whitman W."/>
        </authorList>
    </citation>
    <scope>NUCLEOTIDE SEQUENCE [LARGE SCALE GENOMIC DNA]</scope>
    <source>
        <strain evidence="9 10">X5P2</strain>
    </source>
</reference>
<keyword evidence="2" id="KW-1003">Cell membrane</keyword>
<protein>
    <submittedName>
        <fullName evidence="9">Biopolymer transport protein ExbB/biopolymer transport protein TolQ</fullName>
    </submittedName>
</protein>
<evidence type="ECO:0000256" key="5">
    <source>
        <dbReference type="ARBA" id="ARBA00023136"/>
    </source>
</evidence>
<comment type="subcellular location">
    <subcellularLocation>
        <location evidence="1">Cell membrane</location>
        <topology evidence="1">Multi-pass membrane protein</topology>
    </subcellularLocation>
    <subcellularLocation>
        <location evidence="6">Membrane</location>
        <topology evidence="6">Multi-pass membrane protein</topology>
    </subcellularLocation>
</comment>
<dbReference type="EMBL" id="JACHEB010000002">
    <property type="protein sequence ID" value="MBB5327406.1"/>
    <property type="molecule type" value="Genomic_DNA"/>
</dbReference>
<accession>A0A9X0QBA5</accession>
<evidence type="ECO:0000259" key="8">
    <source>
        <dbReference type="Pfam" id="PF01618"/>
    </source>
</evidence>
<evidence type="ECO:0000256" key="1">
    <source>
        <dbReference type="ARBA" id="ARBA00004651"/>
    </source>
</evidence>
<dbReference type="PANTHER" id="PTHR30625">
    <property type="entry name" value="PROTEIN TOLQ"/>
    <property type="match status" value="1"/>
</dbReference>
<keyword evidence="3 7" id="KW-0812">Transmembrane</keyword>
<keyword evidence="5 7" id="KW-0472">Membrane</keyword>